<feature type="domain" description="N-acetyltransferase" evidence="1">
    <location>
        <begin position="1"/>
        <end position="134"/>
    </location>
</feature>
<dbReference type="InterPro" id="IPR000182">
    <property type="entry name" value="GNAT_dom"/>
</dbReference>
<protein>
    <recommendedName>
        <fullName evidence="1">N-acetyltransferase domain-containing protein</fullName>
    </recommendedName>
</protein>
<dbReference type="Pfam" id="PF18014">
    <property type="entry name" value="Acetyltransf_18"/>
    <property type="match status" value="1"/>
</dbReference>
<keyword evidence="3" id="KW-1185">Reference proteome</keyword>
<dbReference type="SUPFAM" id="SSF55729">
    <property type="entry name" value="Acyl-CoA N-acyltransferases (Nat)"/>
    <property type="match status" value="1"/>
</dbReference>
<evidence type="ECO:0000313" key="3">
    <source>
        <dbReference type="Proteomes" id="UP000728032"/>
    </source>
</evidence>
<gene>
    <name evidence="2" type="ORF">ONB1V03_LOCUS16924</name>
</gene>
<dbReference type="PROSITE" id="PS51186">
    <property type="entry name" value="GNAT"/>
    <property type="match status" value="1"/>
</dbReference>
<dbReference type="PANTHER" id="PTHR47237">
    <property type="entry name" value="SLL0310 PROTEIN"/>
    <property type="match status" value="1"/>
</dbReference>
<dbReference type="InterPro" id="IPR052729">
    <property type="entry name" value="Acyl/Acetyltrans_Enzymes"/>
</dbReference>
<name>A0A7R9MIB8_9ACAR</name>
<reference evidence="2" key="1">
    <citation type="submission" date="2020-11" db="EMBL/GenBank/DDBJ databases">
        <authorList>
            <person name="Tran Van P."/>
        </authorList>
    </citation>
    <scope>NUCLEOTIDE SEQUENCE</scope>
</reference>
<dbReference type="InterPro" id="IPR041496">
    <property type="entry name" value="YitH/HolE_GNAT"/>
</dbReference>
<feature type="non-terminal residue" evidence="2">
    <location>
        <position position="1"/>
    </location>
</feature>
<evidence type="ECO:0000259" key="1">
    <source>
        <dbReference type="PROSITE" id="PS51186"/>
    </source>
</evidence>
<evidence type="ECO:0000313" key="2">
    <source>
        <dbReference type="EMBL" id="CAD7660354.1"/>
    </source>
</evidence>
<dbReference type="InterPro" id="IPR016181">
    <property type="entry name" value="Acyl_CoA_acyltransferase"/>
</dbReference>
<dbReference type="Gene3D" id="3.40.630.30">
    <property type="match status" value="1"/>
</dbReference>
<sequence length="260" mass="29343">MTADDVPQVLQIWADNNLHEGTHTIQSFLNVDPEGFVVAVDDSTGMCAGVFVHPDTAFIGLYGVDPQYQKLGIGWQMWRKMMAHIGDRNAGLYAVPEHQSMYRDRAGFTHEDSRLMLLYESDSVRTHTLVKNIDGIRVQRITDSIENLVIEYDREVHRFSRARLLPHVFREPDSMALVAIDEYDDSVVGYGCFRTNNIGKAMSGPLYANNDAVAELLVYKMIENFAIIETNGLLYMTLDSNPGGIRIAEKLGLHKHEELP</sequence>
<dbReference type="EMBL" id="CAJPVJ010019992">
    <property type="protein sequence ID" value="CAG2177492.1"/>
    <property type="molecule type" value="Genomic_DNA"/>
</dbReference>
<dbReference type="CDD" id="cd04301">
    <property type="entry name" value="NAT_SF"/>
    <property type="match status" value="1"/>
</dbReference>
<accession>A0A7R9MIB8</accession>
<dbReference type="Pfam" id="PF00583">
    <property type="entry name" value="Acetyltransf_1"/>
    <property type="match status" value="1"/>
</dbReference>
<dbReference type="Proteomes" id="UP000728032">
    <property type="component" value="Unassembled WGS sequence"/>
</dbReference>
<dbReference type="GO" id="GO:0016747">
    <property type="term" value="F:acyltransferase activity, transferring groups other than amino-acyl groups"/>
    <property type="evidence" value="ECO:0007669"/>
    <property type="project" value="InterPro"/>
</dbReference>
<proteinExistence type="predicted"/>
<dbReference type="Gene3D" id="3.40.630.90">
    <property type="match status" value="1"/>
</dbReference>
<dbReference type="OrthoDB" id="5771378at2759"/>
<dbReference type="AlphaFoldDB" id="A0A7R9MIB8"/>
<organism evidence="2">
    <name type="scientific">Oppiella nova</name>
    <dbReference type="NCBI Taxonomy" id="334625"/>
    <lineage>
        <taxon>Eukaryota</taxon>
        <taxon>Metazoa</taxon>
        <taxon>Ecdysozoa</taxon>
        <taxon>Arthropoda</taxon>
        <taxon>Chelicerata</taxon>
        <taxon>Arachnida</taxon>
        <taxon>Acari</taxon>
        <taxon>Acariformes</taxon>
        <taxon>Sarcoptiformes</taxon>
        <taxon>Oribatida</taxon>
        <taxon>Brachypylina</taxon>
        <taxon>Oppioidea</taxon>
        <taxon>Oppiidae</taxon>
        <taxon>Oppiella</taxon>
    </lineage>
</organism>
<dbReference type="PANTHER" id="PTHR47237:SF1">
    <property type="entry name" value="SLL0310 PROTEIN"/>
    <property type="match status" value="1"/>
</dbReference>
<dbReference type="EMBL" id="OC934817">
    <property type="protein sequence ID" value="CAD7660354.1"/>
    <property type="molecule type" value="Genomic_DNA"/>
</dbReference>